<proteinExistence type="predicted"/>
<dbReference type="Proteomes" id="UP000237839">
    <property type="component" value="Unassembled WGS sequence"/>
</dbReference>
<feature type="chain" id="PRO_5015749093" evidence="1">
    <location>
        <begin position="24"/>
        <end position="182"/>
    </location>
</feature>
<gene>
    <name evidence="2" type="ORF">S2091_3827</name>
</gene>
<dbReference type="OrthoDB" id="5769605at2"/>
<protein>
    <submittedName>
        <fullName evidence="2">Uncharacterized protein</fullName>
    </submittedName>
</protein>
<evidence type="ECO:0000313" key="2">
    <source>
        <dbReference type="EMBL" id="PRC91412.1"/>
    </source>
</evidence>
<keyword evidence="3" id="KW-1185">Reference proteome</keyword>
<evidence type="ECO:0000313" key="3">
    <source>
        <dbReference type="Proteomes" id="UP000237839"/>
    </source>
</evidence>
<organism evidence="2 3">
    <name type="scientific">Solimicrobium silvestre</name>
    <dbReference type="NCBI Taxonomy" id="2099400"/>
    <lineage>
        <taxon>Bacteria</taxon>
        <taxon>Pseudomonadati</taxon>
        <taxon>Pseudomonadota</taxon>
        <taxon>Betaproteobacteria</taxon>
        <taxon>Burkholderiales</taxon>
        <taxon>Oxalobacteraceae</taxon>
        <taxon>Solimicrobium</taxon>
    </lineage>
</organism>
<name>A0A2S9GUK4_9BURK</name>
<dbReference type="RefSeq" id="WP_105533575.1">
    <property type="nucleotide sequence ID" value="NZ_PUGF01000023.1"/>
</dbReference>
<reference evidence="2 3" key="1">
    <citation type="submission" date="2018-02" db="EMBL/GenBank/DDBJ databases">
        <title>Solimicrobium silvestre gen. nov., sp. nov., isolated from alpine forest soil.</title>
        <authorList>
            <person name="Margesin R."/>
            <person name="Albuquerque L."/>
            <person name="Zhang D.-C."/>
            <person name="Froufe H.J.C."/>
            <person name="Severino R."/>
            <person name="Roxo I."/>
            <person name="Egas C."/>
            <person name="Da Costa M.S."/>
        </authorList>
    </citation>
    <scope>NUCLEOTIDE SEQUENCE [LARGE SCALE GENOMIC DNA]</scope>
    <source>
        <strain evidence="2 3">S20-91</strain>
    </source>
</reference>
<accession>A0A2S9GUK4</accession>
<dbReference type="EMBL" id="PUGF01000023">
    <property type="protein sequence ID" value="PRC91412.1"/>
    <property type="molecule type" value="Genomic_DNA"/>
</dbReference>
<comment type="caution">
    <text evidence="2">The sequence shown here is derived from an EMBL/GenBank/DDBJ whole genome shotgun (WGS) entry which is preliminary data.</text>
</comment>
<keyword evidence="1" id="KW-0732">Signal</keyword>
<sequence length="182" mass="19242">MNKLLSGLLITIVSISAYTNAFAATAEAKLTYKSALEHADAEYKINTNKCNSLASNAKDVCIEEAVLARTTLKAQANADYENTPKARATAISDVADAQYAVDKEKCNTKVGNDKDVCMKQAKATNVTSIANAKATNKVTNARGEAAQSTNDADYQVEIEKCDGFAGPSKAACIASAQTKYGK</sequence>
<feature type="signal peptide" evidence="1">
    <location>
        <begin position="1"/>
        <end position="23"/>
    </location>
</feature>
<evidence type="ECO:0000256" key="1">
    <source>
        <dbReference type="SAM" id="SignalP"/>
    </source>
</evidence>
<dbReference type="AlphaFoldDB" id="A0A2S9GUK4"/>